<dbReference type="OrthoDB" id="3542648at2759"/>
<gene>
    <name evidence="2" type="ORF">SBOR_1587</name>
</gene>
<dbReference type="EMBL" id="AYSA01000056">
    <property type="protein sequence ID" value="ESZ98056.1"/>
    <property type="molecule type" value="Genomic_DNA"/>
</dbReference>
<feature type="region of interest" description="Disordered" evidence="1">
    <location>
        <begin position="47"/>
        <end position="169"/>
    </location>
</feature>
<evidence type="ECO:0000256" key="1">
    <source>
        <dbReference type="SAM" id="MobiDB-lite"/>
    </source>
</evidence>
<reference evidence="2 3" key="1">
    <citation type="journal article" date="2014" name="Genome Announc.">
        <title>Draft genome sequence of Sclerotinia borealis, a psychrophilic plant pathogenic fungus.</title>
        <authorList>
            <person name="Mardanov A.V."/>
            <person name="Beletsky A.V."/>
            <person name="Kadnikov V.V."/>
            <person name="Ignatov A.N."/>
            <person name="Ravin N.V."/>
        </authorList>
    </citation>
    <scope>NUCLEOTIDE SEQUENCE [LARGE SCALE GENOMIC DNA]</scope>
    <source>
        <strain evidence="3">F-4157</strain>
    </source>
</reference>
<feature type="compositionally biased region" description="Low complexity" evidence="1">
    <location>
        <begin position="48"/>
        <end position="63"/>
    </location>
</feature>
<accession>W9CQD2</accession>
<protein>
    <submittedName>
        <fullName evidence="2">Uncharacterized protein</fullName>
    </submittedName>
</protein>
<organism evidence="2 3">
    <name type="scientific">Sclerotinia borealis (strain F-4128)</name>
    <dbReference type="NCBI Taxonomy" id="1432307"/>
    <lineage>
        <taxon>Eukaryota</taxon>
        <taxon>Fungi</taxon>
        <taxon>Dikarya</taxon>
        <taxon>Ascomycota</taxon>
        <taxon>Pezizomycotina</taxon>
        <taxon>Leotiomycetes</taxon>
        <taxon>Helotiales</taxon>
        <taxon>Sclerotiniaceae</taxon>
        <taxon>Sclerotinia</taxon>
    </lineage>
</organism>
<feature type="compositionally biased region" description="Basic and acidic residues" evidence="1">
    <location>
        <begin position="64"/>
        <end position="76"/>
    </location>
</feature>
<sequence length="207" mass="23509">MASYNDPNACPKHGLDLEWRTCLTCDIIKLNAQGSLNFVGLSGEFGRTSSSQYTTQSSQTARPAAERRAQHERQRFEPQVISTTYSSVDDPYDFNTFDGRDDHPDQIALTPSDDKFPEDLALSDEDTAQKPHRRRNRLQKRAKNKSRTEAEDEDDMEHLALSDEDKGDREHLALYDEGPQALRCGISRSRGSNKRRGAMGRRVKFSE</sequence>
<dbReference type="HOGENOM" id="CLU_1539778_0_0_1"/>
<dbReference type="Proteomes" id="UP000019487">
    <property type="component" value="Unassembled WGS sequence"/>
</dbReference>
<evidence type="ECO:0000313" key="3">
    <source>
        <dbReference type="Proteomes" id="UP000019487"/>
    </source>
</evidence>
<proteinExistence type="predicted"/>
<dbReference type="AlphaFoldDB" id="W9CQD2"/>
<keyword evidence="3" id="KW-1185">Reference proteome</keyword>
<feature type="compositionally biased region" description="Basic residues" evidence="1">
    <location>
        <begin position="191"/>
        <end position="207"/>
    </location>
</feature>
<comment type="caution">
    <text evidence="2">The sequence shown here is derived from an EMBL/GenBank/DDBJ whole genome shotgun (WGS) entry which is preliminary data.</text>
</comment>
<evidence type="ECO:0000313" key="2">
    <source>
        <dbReference type="EMBL" id="ESZ98056.1"/>
    </source>
</evidence>
<feature type="compositionally biased region" description="Basic residues" evidence="1">
    <location>
        <begin position="130"/>
        <end position="145"/>
    </location>
</feature>
<feature type="region of interest" description="Disordered" evidence="1">
    <location>
        <begin position="183"/>
        <end position="207"/>
    </location>
</feature>
<feature type="compositionally biased region" description="Basic and acidic residues" evidence="1">
    <location>
        <begin position="157"/>
        <end position="169"/>
    </location>
</feature>
<name>W9CQD2_SCLBF</name>